<evidence type="ECO:0000313" key="2">
    <source>
        <dbReference type="Proteomes" id="UP000789920"/>
    </source>
</evidence>
<comment type="caution">
    <text evidence="1">The sequence shown here is derived from an EMBL/GenBank/DDBJ whole genome shotgun (WGS) entry which is preliminary data.</text>
</comment>
<sequence>ATAYPNADFIGFDMSPYQPTQIKPFNVEFVTGNVLNGLSFEDNTFDFVFQRMLFTAYPESKWPFVINELVRVLKPGGYLEMSELDPMVKQVGPASKLFYKTACDVFRQRGTDPNSCYKLQKYAMEQGELEDIRKEERNMLFGKEAGALGKVAIENNIGVLESLKPLMSRTLDLSSKQYDELNKTITKELSEFNSYYPVIRVYGCKIQVWDDAVHNEKL</sequence>
<organism evidence="1 2">
    <name type="scientific">Racocetra persica</name>
    <dbReference type="NCBI Taxonomy" id="160502"/>
    <lineage>
        <taxon>Eukaryota</taxon>
        <taxon>Fungi</taxon>
        <taxon>Fungi incertae sedis</taxon>
        <taxon>Mucoromycota</taxon>
        <taxon>Glomeromycotina</taxon>
        <taxon>Glomeromycetes</taxon>
        <taxon>Diversisporales</taxon>
        <taxon>Gigasporaceae</taxon>
        <taxon>Racocetra</taxon>
    </lineage>
</organism>
<evidence type="ECO:0000313" key="1">
    <source>
        <dbReference type="EMBL" id="CAG8658611.1"/>
    </source>
</evidence>
<gene>
    <name evidence="1" type="ORF">RPERSI_LOCUS8176</name>
</gene>
<accession>A0ACA9NHY4</accession>
<dbReference type="Proteomes" id="UP000789920">
    <property type="component" value="Unassembled WGS sequence"/>
</dbReference>
<dbReference type="EMBL" id="CAJVQC010014586">
    <property type="protein sequence ID" value="CAG8658611.1"/>
    <property type="molecule type" value="Genomic_DNA"/>
</dbReference>
<protein>
    <submittedName>
        <fullName evidence="1">20403_t:CDS:1</fullName>
    </submittedName>
</protein>
<keyword evidence="2" id="KW-1185">Reference proteome</keyword>
<name>A0ACA9NHY4_9GLOM</name>
<reference evidence="1" key="1">
    <citation type="submission" date="2021-06" db="EMBL/GenBank/DDBJ databases">
        <authorList>
            <person name="Kallberg Y."/>
            <person name="Tangrot J."/>
            <person name="Rosling A."/>
        </authorList>
    </citation>
    <scope>NUCLEOTIDE SEQUENCE</scope>
    <source>
        <strain evidence="1">MA461A</strain>
    </source>
</reference>
<proteinExistence type="predicted"/>
<feature type="non-terminal residue" evidence="1">
    <location>
        <position position="1"/>
    </location>
</feature>